<evidence type="ECO:0000313" key="1">
    <source>
        <dbReference type="EMBL" id="OJJ85317.1"/>
    </source>
</evidence>
<organism evidence="1 2">
    <name type="scientific">Aspergillus glaucus CBS 516.65</name>
    <dbReference type="NCBI Taxonomy" id="1160497"/>
    <lineage>
        <taxon>Eukaryota</taxon>
        <taxon>Fungi</taxon>
        <taxon>Dikarya</taxon>
        <taxon>Ascomycota</taxon>
        <taxon>Pezizomycotina</taxon>
        <taxon>Eurotiomycetes</taxon>
        <taxon>Eurotiomycetidae</taxon>
        <taxon>Eurotiales</taxon>
        <taxon>Aspergillaceae</taxon>
        <taxon>Aspergillus</taxon>
        <taxon>Aspergillus subgen. Aspergillus</taxon>
    </lineage>
</organism>
<dbReference type="EMBL" id="KV878895">
    <property type="protein sequence ID" value="OJJ85317.1"/>
    <property type="molecule type" value="Genomic_DNA"/>
</dbReference>
<dbReference type="AlphaFoldDB" id="A0A1L9VN13"/>
<dbReference type="VEuPathDB" id="FungiDB:ASPGLDRAFT_34936"/>
<evidence type="ECO:0000313" key="2">
    <source>
        <dbReference type="Proteomes" id="UP000184300"/>
    </source>
</evidence>
<dbReference type="RefSeq" id="XP_022402015.1">
    <property type="nucleotide sequence ID" value="XM_022544487.1"/>
</dbReference>
<protein>
    <submittedName>
        <fullName evidence="1">Uncharacterized protein</fullName>
    </submittedName>
</protein>
<dbReference type="Proteomes" id="UP000184300">
    <property type="component" value="Unassembled WGS sequence"/>
</dbReference>
<dbReference type="GeneID" id="34460748"/>
<name>A0A1L9VN13_ASPGL</name>
<keyword evidence="2" id="KW-1185">Reference proteome</keyword>
<reference evidence="2" key="1">
    <citation type="journal article" date="2017" name="Genome Biol.">
        <title>Comparative genomics reveals high biological diversity and specific adaptations in the industrially and medically important fungal genus Aspergillus.</title>
        <authorList>
            <person name="de Vries R.P."/>
            <person name="Riley R."/>
            <person name="Wiebenga A."/>
            <person name="Aguilar-Osorio G."/>
            <person name="Amillis S."/>
            <person name="Uchima C.A."/>
            <person name="Anderluh G."/>
            <person name="Asadollahi M."/>
            <person name="Askin M."/>
            <person name="Barry K."/>
            <person name="Battaglia E."/>
            <person name="Bayram O."/>
            <person name="Benocci T."/>
            <person name="Braus-Stromeyer S.A."/>
            <person name="Caldana C."/>
            <person name="Canovas D."/>
            <person name="Cerqueira G.C."/>
            <person name="Chen F."/>
            <person name="Chen W."/>
            <person name="Choi C."/>
            <person name="Clum A."/>
            <person name="Dos Santos R.A."/>
            <person name="Damasio A.R."/>
            <person name="Diallinas G."/>
            <person name="Emri T."/>
            <person name="Fekete E."/>
            <person name="Flipphi M."/>
            <person name="Freyberg S."/>
            <person name="Gallo A."/>
            <person name="Gournas C."/>
            <person name="Habgood R."/>
            <person name="Hainaut M."/>
            <person name="Harispe M.L."/>
            <person name="Henrissat B."/>
            <person name="Hilden K.S."/>
            <person name="Hope R."/>
            <person name="Hossain A."/>
            <person name="Karabika E."/>
            <person name="Karaffa L."/>
            <person name="Karanyi Z."/>
            <person name="Krasevec N."/>
            <person name="Kuo A."/>
            <person name="Kusch H."/>
            <person name="LaButti K."/>
            <person name="Lagendijk E.L."/>
            <person name="Lapidus A."/>
            <person name="Levasseur A."/>
            <person name="Lindquist E."/>
            <person name="Lipzen A."/>
            <person name="Logrieco A.F."/>
            <person name="MacCabe A."/>
            <person name="Maekelae M.R."/>
            <person name="Malavazi I."/>
            <person name="Melin P."/>
            <person name="Meyer V."/>
            <person name="Mielnichuk N."/>
            <person name="Miskei M."/>
            <person name="Molnar A.P."/>
            <person name="Mule G."/>
            <person name="Ngan C.Y."/>
            <person name="Orejas M."/>
            <person name="Orosz E."/>
            <person name="Ouedraogo J.P."/>
            <person name="Overkamp K.M."/>
            <person name="Park H.-S."/>
            <person name="Perrone G."/>
            <person name="Piumi F."/>
            <person name="Punt P.J."/>
            <person name="Ram A.F."/>
            <person name="Ramon A."/>
            <person name="Rauscher S."/>
            <person name="Record E."/>
            <person name="Riano-Pachon D.M."/>
            <person name="Robert V."/>
            <person name="Roehrig J."/>
            <person name="Ruller R."/>
            <person name="Salamov A."/>
            <person name="Salih N.S."/>
            <person name="Samson R.A."/>
            <person name="Sandor E."/>
            <person name="Sanguinetti M."/>
            <person name="Schuetze T."/>
            <person name="Sepcic K."/>
            <person name="Shelest E."/>
            <person name="Sherlock G."/>
            <person name="Sophianopoulou V."/>
            <person name="Squina F.M."/>
            <person name="Sun H."/>
            <person name="Susca A."/>
            <person name="Todd R.B."/>
            <person name="Tsang A."/>
            <person name="Unkles S.E."/>
            <person name="van de Wiele N."/>
            <person name="van Rossen-Uffink D."/>
            <person name="Oliveira J.V."/>
            <person name="Vesth T.C."/>
            <person name="Visser J."/>
            <person name="Yu J.-H."/>
            <person name="Zhou M."/>
            <person name="Andersen M.R."/>
            <person name="Archer D.B."/>
            <person name="Baker S.E."/>
            <person name="Benoit I."/>
            <person name="Brakhage A.A."/>
            <person name="Braus G.H."/>
            <person name="Fischer R."/>
            <person name="Frisvad J.C."/>
            <person name="Goldman G.H."/>
            <person name="Houbraken J."/>
            <person name="Oakley B."/>
            <person name="Pocsi I."/>
            <person name="Scazzocchio C."/>
            <person name="Seiboth B."/>
            <person name="vanKuyk P.A."/>
            <person name="Wortman J."/>
            <person name="Dyer P.S."/>
            <person name="Grigoriev I.V."/>
        </authorList>
    </citation>
    <scope>NUCLEOTIDE SEQUENCE [LARGE SCALE GENOMIC DNA]</scope>
    <source>
        <strain evidence="2">CBS 516.65</strain>
    </source>
</reference>
<accession>A0A1L9VN13</accession>
<dbReference type="OrthoDB" id="4456803at2759"/>
<proteinExistence type="predicted"/>
<gene>
    <name evidence="1" type="ORF">ASPGLDRAFT_34936</name>
</gene>
<sequence length="201" mass="23282">MSVIPIFCTADVPASVLNRLIEESTRPKDATNMFSLIRCPTQEVIDLYGTDPPIEAFETGFRDQSDDEIHHFVQRLFAEGRGGCFLEQRWFAILDGEAASQSALVLYHGRKKSLWDKNREDPERDSTIPGEHRIRDDGFIWWQWRIPFRFAWAFFIDVEYCSEKVLELYSRPEYRALDGIVDAETCHKIVKAKLPNPKGVI</sequence>